<dbReference type="RefSeq" id="WP_263369863.1">
    <property type="nucleotide sequence ID" value="NZ_JAGSYD010000001.1"/>
</dbReference>
<evidence type="ECO:0000313" key="2">
    <source>
        <dbReference type="Proteomes" id="UP001596391"/>
    </source>
</evidence>
<evidence type="ECO:0000313" key="1">
    <source>
        <dbReference type="EMBL" id="MFC6646168.1"/>
    </source>
</evidence>
<dbReference type="Pfam" id="PF00300">
    <property type="entry name" value="His_Phos_1"/>
    <property type="match status" value="1"/>
</dbReference>
<dbReference type="InterPro" id="IPR029033">
    <property type="entry name" value="His_PPase_superfam"/>
</dbReference>
<comment type="caution">
    <text evidence="1">The sequence shown here is derived from an EMBL/GenBank/DDBJ whole genome shotgun (WGS) entry which is preliminary data.</text>
</comment>
<dbReference type="PANTHER" id="PTHR48100:SF15">
    <property type="entry name" value="SEDOHEPTULOSE 1,7-BISPHOSPHATASE"/>
    <property type="match status" value="1"/>
</dbReference>
<sequence>MRVFFTRHAQSAANVGLSSDDFALIPLTEYGHAQAAALAAHWDVVPDLIIVSPFFRTRQTAQPTLDRFAHVPVEYWPVHEFTNLEPSRWNGSQPSERLPFVQQYWQQCDPAYCDGPGAESFSQLLGRAQAALDRLSQLPPDTEVLLFTHGFFLNAIRSLLRAPAASHAEHMLGFVPAFRQQTIANADRLEMTFTANAGWRIVEHHAGFIL</sequence>
<dbReference type="Proteomes" id="UP001596391">
    <property type="component" value="Unassembled WGS sequence"/>
</dbReference>
<keyword evidence="2" id="KW-1185">Reference proteome</keyword>
<reference evidence="2" key="1">
    <citation type="journal article" date="2019" name="Int. J. Syst. Evol. Microbiol.">
        <title>The Global Catalogue of Microorganisms (GCM) 10K type strain sequencing project: providing services to taxonomists for standard genome sequencing and annotation.</title>
        <authorList>
            <consortium name="The Broad Institute Genomics Platform"/>
            <consortium name="The Broad Institute Genome Sequencing Center for Infectious Disease"/>
            <person name="Wu L."/>
            <person name="Ma J."/>
        </authorList>
    </citation>
    <scope>NUCLEOTIDE SEQUENCE [LARGE SCALE GENOMIC DNA]</scope>
    <source>
        <strain evidence="2">CGMCC 1.16026</strain>
    </source>
</reference>
<dbReference type="InterPro" id="IPR013078">
    <property type="entry name" value="His_Pase_superF_clade-1"/>
</dbReference>
<organism evidence="1 2">
    <name type="scientific">Granulicella cerasi</name>
    <dbReference type="NCBI Taxonomy" id="741063"/>
    <lineage>
        <taxon>Bacteria</taxon>
        <taxon>Pseudomonadati</taxon>
        <taxon>Acidobacteriota</taxon>
        <taxon>Terriglobia</taxon>
        <taxon>Terriglobales</taxon>
        <taxon>Acidobacteriaceae</taxon>
        <taxon>Granulicella</taxon>
    </lineage>
</organism>
<dbReference type="InterPro" id="IPR050275">
    <property type="entry name" value="PGM_Phosphatase"/>
</dbReference>
<dbReference type="SUPFAM" id="SSF53254">
    <property type="entry name" value="Phosphoglycerate mutase-like"/>
    <property type="match status" value="1"/>
</dbReference>
<gene>
    <name evidence="1" type="ORF">ACFQBQ_11360</name>
</gene>
<dbReference type="EMBL" id="JBHSWI010000001">
    <property type="protein sequence ID" value="MFC6646168.1"/>
    <property type="molecule type" value="Genomic_DNA"/>
</dbReference>
<proteinExistence type="predicted"/>
<dbReference type="CDD" id="cd07067">
    <property type="entry name" value="HP_PGM_like"/>
    <property type="match status" value="1"/>
</dbReference>
<protein>
    <submittedName>
        <fullName evidence="1">Histidine phosphatase family protein</fullName>
    </submittedName>
</protein>
<dbReference type="PANTHER" id="PTHR48100">
    <property type="entry name" value="BROAD-SPECIFICITY PHOSPHATASE YOR283W-RELATED"/>
    <property type="match status" value="1"/>
</dbReference>
<dbReference type="Gene3D" id="3.40.50.1240">
    <property type="entry name" value="Phosphoglycerate mutase-like"/>
    <property type="match status" value="1"/>
</dbReference>
<dbReference type="SMART" id="SM00855">
    <property type="entry name" value="PGAM"/>
    <property type="match status" value="1"/>
</dbReference>
<accession>A0ABW1ZBF0</accession>
<name>A0ABW1ZBF0_9BACT</name>